<dbReference type="EMBL" id="ATAM02000013">
    <property type="protein sequence ID" value="KAL0240700.1"/>
    <property type="molecule type" value="Genomic_DNA"/>
</dbReference>
<keyword evidence="3" id="KW-1185">Reference proteome</keyword>
<feature type="chain" id="PRO_5046106122" evidence="1">
    <location>
        <begin position="22"/>
        <end position="138"/>
    </location>
</feature>
<sequence>MPALFLLTFSLLTLLLPPSSASVSVSGLPRAIGRKRAPGWGWGWNELGSGLGLHLLAWRLLKLPTSTSTNGGGGYPFDVCTAVGVGAGMISLGGEVLDVLDMVIGQRAESPYTPCAFSRRRLPCHSPSPVGYRLFQVE</sequence>
<dbReference type="Proteomes" id="UP000054399">
    <property type="component" value="Unassembled WGS sequence"/>
</dbReference>
<proteinExistence type="predicted"/>
<protein>
    <submittedName>
        <fullName evidence="2">Uncharacterized protein</fullName>
    </submittedName>
</protein>
<accession>A0ABR3BKT0</accession>
<comment type="caution">
    <text evidence="2">The sequence shown here is derived from an EMBL/GenBank/DDBJ whole genome shotgun (WGS) entry which is preliminary data.</text>
</comment>
<evidence type="ECO:0000313" key="3">
    <source>
        <dbReference type="Proteomes" id="UP000054399"/>
    </source>
</evidence>
<dbReference type="GeneID" id="91993355"/>
<keyword evidence="1" id="KW-0732">Signal</keyword>
<gene>
    <name evidence="2" type="ORF">I308_106500</name>
</gene>
<reference evidence="2" key="1">
    <citation type="submission" date="2015-01" db="EMBL/GenBank/DDBJ databases">
        <authorList>
            <consortium name="The Broad Institute Genomics Platform"/>
            <person name="Cuomo C."/>
            <person name="Litvintseva A."/>
            <person name="Chen Y."/>
            <person name="Heitman J."/>
            <person name="Sun S."/>
            <person name="Springer D."/>
            <person name="Dromer F."/>
            <person name="Young S."/>
            <person name="Zeng Q."/>
            <person name="Gargeya S."/>
            <person name="Abouelleil A."/>
            <person name="Alvarado L."/>
            <person name="Chapman S.B."/>
            <person name="Gainer-Dewar J."/>
            <person name="Goldberg J."/>
            <person name="Griggs A."/>
            <person name="Gujja S."/>
            <person name="Hansen M."/>
            <person name="Howarth C."/>
            <person name="Imamovic A."/>
            <person name="Larimer J."/>
            <person name="Murphy C."/>
            <person name="Naylor J."/>
            <person name="Pearson M."/>
            <person name="Priest M."/>
            <person name="Roberts A."/>
            <person name="Saif S."/>
            <person name="Shea T."/>
            <person name="Sykes S."/>
            <person name="Wortman J."/>
            <person name="Nusbaum C."/>
            <person name="Birren B."/>
        </authorList>
    </citation>
    <scope>NUCLEOTIDE SEQUENCE</scope>
    <source>
        <strain evidence="2">IND107</strain>
    </source>
</reference>
<organism evidence="2 3">
    <name type="scientific">Cryptococcus tetragattii IND107</name>
    <dbReference type="NCBI Taxonomy" id="1296105"/>
    <lineage>
        <taxon>Eukaryota</taxon>
        <taxon>Fungi</taxon>
        <taxon>Dikarya</taxon>
        <taxon>Basidiomycota</taxon>
        <taxon>Agaricomycotina</taxon>
        <taxon>Tremellomycetes</taxon>
        <taxon>Tremellales</taxon>
        <taxon>Cryptococcaceae</taxon>
        <taxon>Cryptococcus</taxon>
        <taxon>Cryptococcus gattii species complex</taxon>
    </lineage>
</organism>
<reference evidence="2" key="2">
    <citation type="submission" date="2024-01" db="EMBL/GenBank/DDBJ databases">
        <title>Comparative genomics of Cryptococcus and Kwoniella reveals pathogenesis evolution and contrasting modes of karyotype evolution via chromosome fusion or intercentromeric recombination.</title>
        <authorList>
            <person name="Coelho M.A."/>
            <person name="David-Palma M."/>
            <person name="Shea T."/>
            <person name="Bowers K."/>
            <person name="Mcginley-Smith S."/>
            <person name="Mohammad A.W."/>
            <person name="Gnirke A."/>
            <person name="Yurkov A.M."/>
            <person name="Nowrousian M."/>
            <person name="Sun S."/>
            <person name="Cuomo C.A."/>
            <person name="Heitman J."/>
        </authorList>
    </citation>
    <scope>NUCLEOTIDE SEQUENCE</scope>
    <source>
        <strain evidence="2">IND107</strain>
    </source>
</reference>
<dbReference type="RefSeq" id="XP_066611199.1">
    <property type="nucleotide sequence ID" value="XM_066760927.1"/>
</dbReference>
<name>A0ABR3BKT0_9TREE</name>
<evidence type="ECO:0000313" key="2">
    <source>
        <dbReference type="EMBL" id="KAL0240700.1"/>
    </source>
</evidence>
<evidence type="ECO:0000256" key="1">
    <source>
        <dbReference type="SAM" id="SignalP"/>
    </source>
</evidence>
<feature type="signal peptide" evidence="1">
    <location>
        <begin position="1"/>
        <end position="21"/>
    </location>
</feature>